<name>A0A8J3FEG1_9FLAO</name>
<gene>
    <name evidence="2" type="ORF">GCM10007962_05340</name>
</gene>
<feature type="domain" description="Lipid/polyisoprenoid-binding YceI-like" evidence="1">
    <location>
        <begin position="73"/>
        <end position="188"/>
    </location>
</feature>
<comment type="caution">
    <text evidence="2">The sequence shown here is derived from an EMBL/GenBank/DDBJ whole genome shotgun (WGS) entry which is preliminary data.</text>
</comment>
<dbReference type="RefSeq" id="WP_188649726.1">
    <property type="nucleotide sequence ID" value="NZ_BMNR01000001.1"/>
</dbReference>
<dbReference type="EMBL" id="BMNR01000001">
    <property type="protein sequence ID" value="GGK13963.1"/>
    <property type="molecule type" value="Genomic_DNA"/>
</dbReference>
<dbReference type="InterPro" id="IPR007372">
    <property type="entry name" value="Lipid/polyisoprenoid-bd_YceI"/>
</dbReference>
<dbReference type="Pfam" id="PF04264">
    <property type="entry name" value="YceI"/>
    <property type="match status" value="1"/>
</dbReference>
<proteinExistence type="predicted"/>
<evidence type="ECO:0000259" key="1">
    <source>
        <dbReference type="Pfam" id="PF04264"/>
    </source>
</evidence>
<dbReference type="Proteomes" id="UP000612329">
    <property type="component" value="Unassembled WGS sequence"/>
</dbReference>
<evidence type="ECO:0000313" key="3">
    <source>
        <dbReference type="Proteomes" id="UP000612329"/>
    </source>
</evidence>
<accession>A0A8J3FEG1</accession>
<organism evidence="2 3">
    <name type="scientific">Yeosuana aromativorans</name>
    <dbReference type="NCBI Taxonomy" id="288019"/>
    <lineage>
        <taxon>Bacteria</taxon>
        <taxon>Pseudomonadati</taxon>
        <taxon>Bacteroidota</taxon>
        <taxon>Flavobacteriia</taxon>
        <taxon>Flavobacteriales</taxon>
        <taxon>Flavobacteriaceae</taxon>
        <taxon>Yeosuana</taxon>
    </lineage>
</organism>
<reference evidence="2" key="2">
    <citation type="submission" date="2020-09" db="EMBL/GenBank/DDBJ databases">
        <authorList>
            <person name="Sun Q."/>
            <person name="Ohkuma M."/>
        </authorList>
    </citation>
    <scope>NUCLEOTIDE SEQUENCE</scope>
    <source>
        <strain evidence="2">JCM 12862</strain>
    </source>
</reference>
<reference evidence="2" key="1">
    <citation type="journal article" date="2014" name="Int. J. Syst. Evol. Microbiol.">
        <title>Complete genome sequence of Corynebacterium casei LMG S-19264T (=DSM 44701T), isolated from a smear-ripened cheese.</title>
        <authorList>
            <consortium name="US DOE Joint Genome Institute (JGI-PGF)"/>
            <person name="Walter F."/>
            <person name="Albersmeier A."/>
            <person name="Kalinowski J."/>
            <person name="Ruckert C."/>
        </authorList>
    </citation>
    <scope>NUCLEOTIDE SEQUENCE</scope>
    <source>
        <strain evidence="2">JCM 12862</strain>
    </source>
</reference>
<dbReference type="AlphaFoldDB" id="A0A8J3FEG1"/>
<keyword evidence="3" id="KW-1185">Reference proteome</keyword>
<sequence length="194" mass="22238">MKRILFFVSILITLAFTNEFVKSASVIIAPSSKIVIKGRTNVNTFKCQYNVLKLDKPISVFFRKHNDEIIFEKTTLVLENANFDCGGTAINNDFQELLKSETYPEIFIKLREITKCPNDENRIQTLLDIEIAGVTRSYSVPVEFENEDTLVIKGMLTLNLRDFNLEPPKKVLGLIVVKDNIDINFQLRVEEYGI</sequence>
<protein>
    <recommendedName>
        <fullName evidence="1">Lipid/polyisoprenoid-binding YceI-like domain-containing protein</fullName>
    </recommendedName>
</protein>
<evidence type="ECO:0000313" key="2">
    <source>
        <dbReference type="EMBL" id="GGK13963.1"/>
    </source>
</evidence>
<dbReference type="Gene3D" id="2.40.128.110">
    <property type="entry name" value="Lipid/polyisoprenoid-binding, YceI-like"/>
    <property type="match status" value="1"/>
</dbReference>
<dbReference type="InterPro" id="IPR036761">
    <property type="entry name" value="TTHA0802/YceI-like_sf"/>
</dbReference>
<dbReference type="SUPFAM" id="SSF101874">
    <property type="entry name" value="YceI-like"/>
    <property type="match status" value="1"/>
</dbReference>